<dbReference type="AlphaFoldDB" id="A0A3N1ZUE8"/>
<evidence type="ECO:0000256" key="2">
    <source>
        <dbReference type="ARBA" id="ARBA00022801"/>
    </source>
</evidence>
<comment type="similarity">
    <text evidence="1">Belongs to the thioesterase PaaI family.</text>
</comment>
<dbReference type="InterPro" id="IPR029069">
    <property type="entry name" value="HotDog_dom_sf"/>
</dbReference>
<evidence type="ECO:0000313" key="4">
    <source>
        <dbReference type="EMBL" id="ROR54449.1"/>
    </source>
</evidence>
<dbReference type="NCBIfam" id="TIGR00369">
    <property type="entry name" value="unchar_dom_1"/>
    <property type="match status" value="1"/>
</dbReference>
<dbReference type="Pfam" id="PF03061">
    <property type="entry name" value="4HBT"/>
    <property type="match status" value="1"/>
</dbReference>
<protein>
    <submittedName>
        <fullName evidence="4">Uncharacterized protein (TIGR00369 family)</fullName>
    </submittedName>
</protein>
<feature type="domain" description="Thioesterase" evidence="3">
    <location>
        <begin position="51"/>
        <end position="127"/>
    </location>
</feature>
<dbReference type="Proteomes" id="UP000275749">
    <property type="component" value="Unassembled WGS sequence"/>
</dbReference>
<keyword evidence="2" id="KW-0378">Hydrolase</keyword>
<evidence type="ECO:0000313" key="5">
    <source>
        <dbReference type="Proteomes" id="UP000275749"/>
    </source>
</evidence>
<dbReference type="GO" id="GO:0005829">
    <property type="term" value="C:cytosol"/>
    <property type="evidence" value="ECO:0007669"/>
    <property type="project" value="TreeGrafter"/>
</dbReference>
<dbReference type="Gene3D" id="3.10.129.10">
    <property type="entry name" value="Hotdog Thioesterase"/>
    <property type="match status" value="1"/>
</dbReference>
<sequence length="140" mass="14959">MSTTNPAIGPHEPWRIALGELDEKMGVEVVEQGVEKVVVRMPVEGNRQSLGLLHGGAMLSLGETAGSWAALIHASTHGMKCVGVDVAATHLRSAHDGFATATATPVKLGRTLDCHQVDITDEQGRLLSTFRITNMLITHE</sequence>
<evidence type="ECO:0000259" key="3">
    <source>
        <dbReference type="Pfam" id="PF03061"/>
    </source>
</evidence>
<dbReference type="PANTHER" id="PTHR43240:SF5">
    <property type="entry name" value="1,4-DIHYDROXY-2-NAPHTHOYL-COA THIOESTERASE 1"/>
    <property type="match status" value="1"/>
</dbReference>
<name>A0A3N1ZUE8_9ACTN</name>
<dbReference type="RefSeq" id="WP_123575550.1">
    <property type="nucleotide sequence ID" value="NZ_RKHG01000001.1"/>
</dbReference>
<dbReference type="InterPro" id="IPR006683">
    <property type="entry name" value="Thioestr_dom"/>
</dbReference>
<comment type="caution">
    <text evidence="4">The sequence shown here is derived from an EMBL/GenBank/DDBJ whole genome shotgun (WGS) entry which is preliminary data.</text>
</comment>
<dbReference type="EMBL" id="RKHG01000001">
    <property type="protein sequence ID" value="ROR54449.1"/>
    <property type="molecule type" value="Genomic_DNA"/>
</dbReference>
<proteinExistence type="inferred from homology"/>
<dbReference type="SUPFAM" id="SSF54637">
    <property type="entry name" value="Thioesterase/thiol ester dehydrase-isomerase"/>
    <property type="match status" value="1"/>
</dbReference>
<evidence type="ECO:0000256" key="1">
    <source>
        <dbReference type="ARBA" id="ARBA00008324"/>
    </source>
</evidence>
<dbReference type="GO" id="GO:0061522">
    <property type="term" value="F:1,4-dihydroxy-2-naphthoyl-CoA thioesterase activity"/>
    <property type="evidence" value="ECO:0007669"/>
    <property type="project" value="TreeGrafter"/>
</dbReference>
<reference evidence="4 5" key="1">
    <citation type="submission" date="2018-11" db="EMBL/GenBank/DDBJ databases">
        <title>Sequencing the genomes of 1000 actinobacteria strains.</title>
        <authorList>
            <person name="Klenk H.-P."/>
        </authorList>
    </citation>
    <scope>NUCLEOTIDE SEQUENCE [LARGE SCALE GENOMIC DNA]</scope>
    <source>
        <strain evidence="4 5">DSM 10546</strain>
    </source>
</reference>
<gene>
    <name evidence="4" type="ORF">EDD41_1657</name>
</gene>
<dbReference type="InterPro" id="IPR003736">
    <property type="entry name" value="PAAI_dom"/>
</dbReference>
<dbReference type="PANTHER" id="PTHR43240">
    <property type="entry name" value="1,4-DIHYDROXY-2-NAPHTHOYL-COA THIOESTERASE 1"/>
    <property type="match status" value="1"/>
</dbReference>
<organism evidence="4 5">
    <name type="scientific">Luteococcus japonicus</name>
    <dbReference type="NCBI Taxonomy" id="33984"/>
    <lineage>
        <taxon>Bacteria</taxon>
        <taxon>Bacillati</taxon>
        <taxon>Actinomycetota</taxon>
        <taxon>Actinomycetes</taxon>
        <taxon>Propionibacteriales</taxon>
        <taxon>Propionibacteriaceae</taxon>
        <taxon>Luteococcus</taxon>
    </lineage>
</organism>
<accession>A0A3N1ZUE8</accession>
<dbReference type="CDD" id="cd03443">
    <property type="entry name" value="PaaI_thioesterase"/>
    <property type="match status" value="1"/>
</dbReference>